<gene>
    <name evidence="2" type="ORF">NCTC10699_01293</name>
</gene>
<keyword evidence="1" id="KW-0472">Membrane</keyword>
<proteinExistence type="predicted"/>
<dbReference type="PANTHER" id="PTHR48465:SF1">
    <property type="entry name" value="PROTEIN SSUH2 HOMOLOG"/>
    <property type="match status" value="1"/>
</dbReference>
<evidence type="ECO:0000313" key="2">
    <source>
        <dbReference type="EMBL" id="SUB33666.1"/>
    </source>
</evidence>
<feature type="transmembrane region" description="Helical" evidence="1">
    <location>
        <begin position="406"/>
        <end position="427"/>
    </location>
</feature>
<dbReference type="EMBL" id="UGSS01000002">
    <property type="protein sequence ID" value="SUB33666.1"/>
    <property type="molecule type" value="Genomic_DNA"/>
</dbReference>
<dbReference type="OrthoDB" id="5664677at2"/>
<evidence type="ECO:0008006" key="4">
    <source>
        <dbReference type="Google" id="ProtNLM"/>
    </source>
</evidence>
<dbReference type="GO" id="GO:0031072">
    <property type="term" value="F:heat shock protein binding"/>
    <property type="evidence" value="ECO:0007669"/>
    <property type="project" value="InterPro"/>
</dbReference>
<dbReference type="CDD" id="cd10719">
    <property type="entry name" value="DnaJ_zf"/>
    <property type="match status" value="1"/>
</dbReference>
<feature type="transmembrane region" description="Helical" evidence="1">
    <location>
        <begin position="488"/>
        <end position="512"/>
    </location>
</feature>
<name>A0A379B545_9PAST</name>
<organism evidence="2 3">
    <name type="scientific">[Pasteurella] mairii</name>
    <dbReference type="NCBI Taxonomy" id="757"/>
    <lineage>
        <taxon>Bacteria</taxon>
        <taxon>Pseudomonadati</taxon>
        <taxon>Pseudomonadota</taxon>
        <taxon>Gammaproteobacteria</taxon>
        <taxon>Pasteurellales</taxon>
        <taxon>Pasteurellaceae</taxon>
    </lineage>
</organism>
<dbReference type="AlphaFoldDB" id="A0A379B545"/>
<feature type="transmembrane region" description="Helical" evidence="1">
    <location>
        <begin position="439"/>
        <end position="467"/>
    </location>
</feature>
<dbReference type="PANTHER" id="PTHR48465">
    <property type="entry name" value="PROTEIN SSUH2 HOMOLOG"/>
    <property type="match status" value="1"/>
</dbReference>
<sequence>MIRAEDLSQNLLLQISNLIDGNQVSAKELRSGGFRAENVQVAATVSWQFQGEYKEIREVGDKQVKNHFSHDLQQFSAHQQHLLQLAMYEQTLRAEFLANLAQYQERGLEKSDKPYCIHRFEAFSVLEDCLSCKGRGKIICSSCHGRGNHSCGACSGSGQQAHFVNQYNSQGQAVGTHTEYRSCSACGGSGAATCSSCSGRGEVRCKDCQGHGKFTITGNVQAFAYPTYQVSTNATFAKTPLEHLLNQSGVIFCQEKIAFDQVKSETINDINYFIYYGEVALLEQHFQLQGKNYTCYAFSNPPYPFVKPAIFDDLFADEVTFLEQTLPNTNKIDKKKAFMFFIRYANQPVLERTMREIAQYRSHENENLGQRLENICLGFISPTMATKLTHYLNHIMDKVSPVYSQITWQIFTFFILLATVLTTEHTLETSFKTHPISSIFVGLGATLLATSLLSALAWLISSVIIFWQRRKIPAEYRQKMRNREPFRRLLKIVLPVFLGAGIYGAVATYGFLPKWNGFPQPQIKQLATWYCSTNNAANWCQTISKINTKTTSVTPPAIVYSAEEKTRIIQQTLTEQGYSLKVDGKFGAQTRGAAVNYLATKGIQVANDIALDPLFEYFKPRVKTP</sequence>
<reference evidence="2 3" key="1">
    <citation type="submission" date="2018-06" db="EMBL/GenBank/DDBJ databases">
        <authorList>
            <consortium name="Pathogen Informatics"/>
            <person name="Doyle S."/>
        </authorList>
    </citation>
    <scope>NUCLEOTIDE SEQUENCE [LARGE SCALE GENOMIC DNA]</scope>
    <source>
        <strain evidence="2 3">NCTC10699</strain>
    </source>
</reference>
<keyword evidence="1" id="KW-0812">Transmembrane</keyword>
<dbReference type="Proteomes" id="UP000254280">
    <property type="component" value="Unassembled WGS sequence"/>
</dbReference>
<dbReference type="InterPro" id="IPR052789">
    <property type="entry name" value="SSUH2_homolog"/>
</dbReference>
<accession>A0A379B545</accession>
<evidence type="ECO:0000313" key="3">
    <source>
        <dbReference type="Proteomes" id="UP000254280"/>
    </source>
</evidence>
<dbReference type="GO" id="GO:0051082">
    <property type="term" value="F:unfolded protein binding"/>
    <property type="evidence" value="ECO:0007669"/>
    <property type="project" value="InterPro"/>
</dbReference>
<keyword evidence="1" id="KW-1133">Transmembrane helix</keyword>
<protein>
    <recommendedName>
        <fullName evidence="4">Peptidoglycan binding-like domain-containing protein</fullName>
    </recommendedName>
</protein>
<evidence type="ECO:0000256" key="1">
    <source>
        <dbReference type="SAM" id="Phobius"/>
    </source>
</evidence>
<dbReference type="InterPro" id="IPR001305">
    <property type="entry name" value="HSP_DnaJ_Cys-rich_dom"/>
</dbReference>
<keyword evidence="3" id="KW-1185">Reference proteome</keyword>